<feature type="region of interest" description="Disordered" evidence="2">
    <location>
        <begin position="361"/>
        <end position="528"/>
    </location>
</feature>
<feature type="region of interest" description="Disordered" evidence="2">
    <location>
        <begin position="221"/>
        <end position="286"/>
    </location>
</feature>
<feature type="compositionally biased region" description="Low complexity" evidence="2">
    <location>
        <begin position="474"/>
        <end position="488"/>
    </location>
</feature>
<feature type="compositionally biased region" description="Low complexity" evidence="2">
    <location>
        <begin position="366"/>
        <end position="390"/>
    </location>
</feature>
<feature type="compositionally biased region" description="Pro residues" evidence="2">
    <location>
        <begin position="243"/>
        <end position="281"/>
    </location>
</feature>
<feature type="region of interest" description="Disordered" evidence="2">
    <location>
        <begin position="695"/>
        <end position="845"/>
    </location>
</feature>
<evidence type="ECO:0000313" key="4">
    <source>
        <dbReference type="EMBL" id="KAG8520578.1"/>
    </source>
</evidence>
<dbReference type="AlphaFoldDB" id="A0A8J6AGF7"/>
<keyword evidence="5" id="KW-1185">Reference proteome</keyword>
<dbReference type="PANTHER" id="PTHR22574">
    <property type="match status" value="1"/>
</dbReference>
<feature type="region of interest" description="Disordered" evidence="2">
    <location>
        <begin position="309"/>
        <end position="338"/>
    </location>
</feature>
<proteinExistence type="inferred from homology"/>
<dbReference type="Pfam" id="PF12480">
    <property type="entry name" value="GARIL_Rab2_bd"/>
    <property type="match status" value="1"/>
</dbReference>
<feature type="compositionally biased region" description="Low complexity" evidence="2">
    <location>
        <begin position="417"/>
        <end position="426"/>
    </location>
</feature>
<comment type="caution">
    <text evidence="4">The sequence shown here is derived from an EMBL/GenBank/DDBJ whole genome shotgun (WGS) entry which is preliminary data.</text>
</comment>
<sequence>WVPTLGELQKALQKGEYPPLRPLPMFESNFVQVTNRGSPVYVHHGANRLTMGVAASLPGLVLPDILLIARPPEGREGHNVVLTRMIPLDLAHLYVHDLTAWRLKLRLVTGRYYYLELDAPDSEVAFLFNRWIRLINLLQEPSSTWVPRAAHTPPMDLASTAAPASTWRLQGPPHARRSVMIVQPTFPYVMLASQKQKKAKTLKRRFKSQAVGDSIPLIWSKLEHTTPREPSDKQTQTCTGLSPPLPVRPRPPPSPPPRPTPPCPPRPAPHLPPRPPRPAPPHAAHSALCAERPSITIRTIFSIISNTVTNSQSSSKAAPRRRGGLLEPTTRCLPADHPSASLLGSYDHLDRRLWQQEVQDLMDPESSTLSSSSLGPASYARAPQLAAPRPLSRHRGKGRPLAPPQRLQRPPSPKATPTPATSRKAPFLLDRAQRIPAAHATSRKTPGSAPRKAPGPPQKAPAGAGPSRKGPSGTPHRAPSTPAAARRTWPLSTKGPGRHGPSQKAPPAPAVTPRAASPPVRRRGSQLLPGPAVGAAAACPLVWGPADRVLLPRGVGEDPPEPHQPPGAPEPVALVGAQETELVEVRAQQTSLQLPYSTTKVDSVKVVVSRARELALGGWRSRARLEDVALRKTEETVVDAPGVKARQLGQQQKWVRARELTVAGAAPEHSRPFCVEGLALAKLMIMANSAEPCAGPAASGLPSWLSRPQAASPSAQAPSPGRPSAAAEAPLHSDPGVQESTPAPPEAVDLPGEPHGTPAGVEEPPGAPRKLTAEASPSKLASSGPKKTRVAPIPLPALRWEDTEAPFPSLLNPTPQTEMMMSSQHRPPPGAEGVQDQRPRATVGSTSEILLPSLLDIVGVGGGTGQEAALEAALDTLVRSPRYSHAPSRRSPR</sequence>
<evidence type="ECO:0000259" key="3">
    <source>
        <dbReference type="Pfam" id="PF12480"/>
    </source>
</evidence>
<name>A0A8J6AGF7_GALPY</name>
<protein>
    <submittedName>
        <fullName evidence="4">Protein FAM71E2</fullName>
    </submittedName>
</protein>
<dbReference type="GO" id="GO:0005634">
    <property type="term" value="C:nucleus"/>
    <property type="evidence" value="ECO:0007669"/>
    <property type="project" value="TreeGrafter"/>
</dbReference>
<feature type="compositionally biased region" description="Polar residues" evidence="2">
    <location>
        <begin position="811"/>
        <end position="825"/>
    </location>
</feature>
<feature type="non-terminal residue" evidence="4">
    <location>
        <position position="893"/>
    </location>
</feature>
<comment type="similarity">
    <text evidence="1">Belongs to the GARIN family.</text>
</comment>
<gene>
    <name evidence="4" type="ORF">J0S82_007446</name>
</gene>
<organism evidence="4 5">
    <name type="scientific">Galemys pyrenaicus</name>
    <name type="common">Iberian desman</name>
    <name type="synonym">Pyrenean desman</name>
    <dbReference type="NCBI Taxonomy" id="202257"/>
    <lineage>
        <taxon>Eukaryota</taxon>
        <taxon>Metazoa</taxon>
        <taxon>Chordata</taxon>
        <taxon>Craniata</taxon>
        <taxon>Vertebrata</taxon>
        <taxon>Euteleostomi</taxon>
        <taxon>Mammalia</taxon>
        <taxon>Eutheria</taxon>
        <taxon>Laurasiatheria</taxon>
        <taxon>Eulipotyphla</taxon>
        <taxon>Talpidae</taxon>
        <taxon>Galemys</taxon>
    </lineage>
</organism>
<dbReference type="OrthoDB" id="9837956at2759"/>
<evidence type="ECO:0000313" key="5">
    <source>
        <dbReference type="Proteomes" id="UP000700334"/>
    </source>
</evidence>
<dbReference type="InterPro" id="IPR022168">
    <property type="entry name" value="GARIL-like_Rab2B-bd"/>
</dbReference>
<dbReference type="EMBL" id="JAGFMF010011562">
    <property type="protein sequence ID" value="KAG8520578.1"/>
    <property type="molecule type" value="Genomic_DNA"/>
</dbReference>
<evidence type="ECO:0000256" key="2">
    <source>
        <dbReference type="SAM" id="MobiDB-lite"/>
    </source>
</evidence>
<evidence type="ECO:0000256" key="1">
    <source>
        <dbReference type="ARBA" id="ARBA00038379"/>
    </source>
</evidence>
<feature type="domain" description="Golgi associated RAB2 interactor protein-like Rab2B-binding" evidence="3">
    <location>
        <begin position="80"/>
        <end position="147"/>
    </location>
</feature>
<accession>A0A8J6AGF7</accession>
<reference evidence="4" key="1">
    <citation type="journal article" date="2021" name="Evol. Appl.">
        <title>The genome of the Pyrenean desman and the effects of bottlenecks and inbreeding on the genomic landscape of an endangered species.</title>
        <authorList>
            <person name="Escoda L."/>
            <person name="Castresana J."/>
        </authorList>
    </citation>
    <scope>NUCLEOTIDE SEQUENCE</scope>
    <source>
        <strain evidence="4">IBE-C5619</strain>
    </source>
</reference>
<feature type="compositionally biased region" description="Basic and acidic residues" evidence="2">
    <location>
        <begin position="221"/>
        <end position="232"/>
    </location>
</feature>
<feature type="compositionally biased region" description="Low complexity" evidence="2">
    <location>
        <begin position="706"/>
        <end position="730"/>
    </location>
</feature>
<dbReference type="PANTHER" id="PTHR22574:SF12">
    <property type="entry name" value="GOLGI-ASSOCIATED RAB2 INTERACTOR PROTEIN 5B"/>
    <property type="match status" value="1"/>
</dbReference>
<dbReference type="Proteomes" id="UP000700334">
    <property type="component" value="Unassembled WGS sequence"/>
</dbReference>